<gene>
    <name evidence="1" type="ORF">Air01nite_68400</name>
</gene>
<evidence type="ECO:0000313" key="2">
    <source>
        <dbReference type="Proteomes" id="UP000624325"/>
    </source>
</evidence>
<dbReference type="EMBL" id="BONC01000075">
    <property type="protein sequence ID" value="GIF60745.1"/>
    <property type="molecule type" value="Genomic_DNA"/>
</dbReference>
<reference evidence="1 2" key="1">
    <citation type="submission" date="2021-01" db="EMBL/GenBank/DDBJ databases">
        <title>Whole genome shotgun sequence of Asanoa iriomotensis NBRC 100142.</title>
        <authorList>
            <person name="Komaki H."/>
            <person name="Tamura T."/>
        </authorList>
    </citation>
    <scope>NUCLEOTIDE SEQUENCE [LARGE SCALE GENOMIC DNA]</scope>
    <source>
        <strain evidence="1 2">NBRC 100142</strain>
    </source>
</reference>
<accession>A0ABQ4CEK5</accession>
<evidence type="ECO:0008006" key="3">
    <source>
        <dbReference type="Google" id="ProtNLM"/>
    </source>
</evidence>
<name>A0ABQ4CEK5_9ACTN</name>
<proteinExistence type="predicted"/>
<dbReference type="InterPro" id="IPR035923">
    <property type="entry name" value="TT1751-like_sf"/>
</dbReference>
<sequence>MTGKSVSETRYQAHRLRIPVDAPFADFRRRYETAVPAVDYDTVNGLIAGKADWSEVTAQVDAAAPWGFLRYWSSDDGPLMRLAHDPGECVVYLMGNHVLAERMYRFDQAAMMYAPLRPMIASRAGETHFIIEQPSATFGSFGAVGADDIAEVGQELDHKLAALLDHLDAPVPATLRA</sequence>
<keyword evidence="2" id="KW-1185">Reference proteome</keyword>
<dbReference type="Gene3D" id="3.30.310.70">
    <property type="entry name" value="TT1751-like domain"/>
    <property type="match status" value="1"/>
</dbReference>
<organism evidence="1 2">
    <name type="scientific">Asanoa iriomotensis</name>
    <dbReference type="NCBI Taxonomy" id="234613"/>
    <lineage>
        <taxon>Bacteria</taxon>
        <taxon>Bacillati</taxon>
        <taxon>Actinomycetota</taxon>
        <taxon>Actinomycetes</taxon>
        <taxon>Micromonosporales</taxon>
        <taxon>Micromonosporaceae</taxon>
        <taxon>Asanoa</taxon>
    </lineage>
</organism>
<dbReference type="Proteomes" id="UP000624325">
    <property type="component" value="Unassembled WGS sequence"/>
</dbReference>
<evidence type="ECO:0000313" key="1">
    <source>
        <dbReference type="EMBL" id="GIF60745.1"/>
    </source>
</evidence>
<dbReference type="RefSeq" id="WP_203707563.1">
    <property type="nucleotide sequence ID" value="NZ_BAAALU010000002.1"/>
</dbReference>
<protein>
    <recommendedName>
        <fullName evidence="3">DUF302 domain-containing protein</fullName>
    </recommendedName>
</protein>
<dbReference type="SUPFAM" id="SSF103247">
    <property type="entry name" value="TT1751-like"/>
    <property type="match status" value="1"/>
</dbReference>
<comment type="caution">
    <text evidence="1">The sequence shown here is derived from an EMBL/GenBank/DDBJ whole genome shotgun (WGS) entry which is preliminary data.</text>
</comment>